<sequence length="502" mass="54217">MSSTHPVALYAVKVPPGGILIPAAAGASAMFRVTMAAIDPDCEPEFDADTEGKPPRATLKIVRPPPGMDLDDDSDDSNSEGDSEDEDESKDSEDESNGGPSDPAKQKQARQLAALKEMADAMDEDDDEDESDGDDIDLKAAVSNLIKGKAKATGEDDDDDDDDDENDTSEGLEMEEVVVCTLDPQKNCQQPLDFVVAEDEHIFFKVTGTHSVYITGNYVMPSHEPNGMEDSDESDEENDILQYDLSPDEDELALMGEDDESDELDDMDDPRITEIDTDEEEAVKPAFKKDKKGKNKRPAEDSGDDGANLDDMMSKTGKPVSEPITNGNTKLSKKQLKKLKKNNGEAVEIPVKTSEPTKSDKKVQFAKNLEQGPTPSPPKKDGDKKASATGTLGVKEVQGVKLDDKKLGTGRVAKKGDRVSMRYIGKLESGKVFDANKKGPPFSFKLGSGEVIKGWDIGIPGMAVGGERRVTIPAHLAYGKKALPGIPANSKLIFDVKLLDIK</sequence>
<evidence type="ECO:0000256" key="1">
    <source>
        <dbReference type="ARBA" id="ARBA00000971"/>
    </source>
</evidence>
<feature type="compositionally biased region" description="Acidic residues" evidence="8">
    <location>
        <begin position="155"/>
        <end position="173"/>
    </location>
</feature>
<dbReference type="GO" id="GO:0000785">
    <property type="term" value="C:chromatin"/>
    <property type="evidence" value="ECO:0007669"/>
    <property type="project" value="TreeGrafter"/>
</dbReference>
<dbReference type="EMBL" id="KN293993">
    <property type="protein sequence ID" value="EEH38196.1"/>
    <property type="molecule type" value="Genomic_DNA"/>
</dbReference>
<evidence type="ECO:0000256" key="5">
    <source>
        <dbReference type="ARBA" id="ARBA00023110"/>
    </source>
</evidence>
<dbReference type="InterPro" id="IPR001179">
    <property type="entry name" value="PPIase_FKBP_dom"/>
</dbReference>
<comment type="similarity">
    <text evidence="3">Belongs to the FKBP-type PPIase family. FKBP3/4 subfamily.</text>
</comment>
<comment type="subunit">
    <text evidence="4">Binds to histones H3 and H4.</text>
</comment>
<dbReference type="Pfam" id="PF17800">
    <property type="entry name" value="NPL"/>
    <property type="match status" value="1"/>
</dbReference>
<evidence type="ECO:0000256" key="7">
    <source>
        <dbReference type="PROSITE-ProRule" id="PRU00277"/>
    </source>
</evidence>
<name>C1GRH2_PARBA</name>
<dbReference type="VEuPathDB" id="FungiDB:PAAG_01117"/>
<dbReference type="HOGENOM" id="CLU_022297_3_1_1"/>
<dbReference type="GO" id="GO:0005730">
    <property type="term" value="C:nucleolus"/>
    <property type="evidence" value="ECO:0007669"/>
    <property type="project" value="TreeGrafter"/>
</dbReference>
<proteinExistence type="inferred from homology"/>
<reference evidence="10 11" key="1">
    <citation type="journal article" date="2011" name="PLoS Genet.">
        <title>Comparative genomic analysis of human fungal pathogens causing paracoccidioidomycosis.</title>
        <authorList>
            <person name="Desjardins C.A."/>
            <person name="Champion M.D."/>
            <person name="Holder J.W."/>
            <person name="Muszewska A."/>
            <person name="Goldberg J."/>
            <person name="Bailao A.M."/>
            <person name="Brigido M.M."/>
            <person name="Ferreira M.E."/>
            <person name="Garcia A.M."/>
            <person name="Grynberg M."/>
            <person name="Gujja S."/>
            <person name="Heiman D.I."/>
            <person name="Henn M.R."/>
            <person name="Kodira C.D."/>
            <person name="Leon-Narvaez H."/>
            <person name="Longo L.V."/>
            <person name="Ma L.J."/>
            <person name="Malavazi I."/>
            <person name="Matsuo A.L."/>
            <person name="Morais F.V."/>
            <person name="Pereira M."/>
            <person name="Rodriguez-Brito S."/>
            <person name="Sakthikumar S."/>
            <person name="Salem-Izacc S.M."/>
            <person name="Sykes S.M."/>
            <person name="Teixeira M.M."/>
            <person name="Vallejo M.C."/>
            <person name="Walter M.E."/>
            <person name="Yandava C."/>
            <person name="Young S."/>
            <person name="Zeng Q."/>
            <person name="Zucker J."/>
            <person name="Felipe M.S."/>
            <person name="Goldman G.H."/>
            <person name="Haas B.J."/>
            <person name="McEwen J.G."/>
            <person name="Nino-Vega G."/>
            <person name="Puccia R."/>
            <person name="San-Blas G."/>
            <person name="Soares C.M."/>
            <person name="Birren B.W."/>
            <person name="Cuomo C.A."/>
        </authorList>
    </citation>
    <scope>NUCLEOTIDE SEQUENCE [LARGE SCALE GENOMIC DNA]</scope>
    <source>
        <strain evidence="11">ATCC MYA-826 / Pb01</strain>
    </source>
</reference>
<accession>C1GRH2</accession>
<evidence type="ECO:0000256" key="8">
    <source>
        <dbReference type="SAM" id="MobiDB-lite"/>
    </source>
</evidence>
<dbReference type="SUPFAM" id="SSF54534">
    <property type="entry name" value="FKBP-like"/>
    <property type="match status" value="1"/>
</dbReference>
<evidence type="ECO:0000313" key="10">
    <source>
        <dbReference type="EMBL" id="EEH38196.1"/>
    </source>
</evidence>
<dbReference type="InterPro" id="IPR046357">
    <property type="entry name" value="PPIase_dom_sf"/>
</dbReference>
<dbReference type="STRING" id="502779.C1GRH2"/>
<feature type="compositionally biased region" description="Acidic residues" evidence="8">
    <location>
        <begin position="120"/>
        <end position="135"/>
    </location>
</feature>
<dbReference type="InterPro" id="IPR023566">
    <property type="entry name" value="PPIase_Fpr3/Fpr4-like"/>
</dbReference>
<comment type="catalytic activity">
    <reaction evidence="1 7">
        <text>[protein]-peptidylproline (omega=180) = [protein]-peptidylproline (omega=0)</text>
        <dbReference type="Rhea" id="RHEA:16237"/>
        <dbReference type="Rhea" id="RHEA-COMP:10747"/>
        <dbReference type="Rhea" id="RHEA-COMP:10748"/>
        <dbReference type="ChEBI" id="CHEBI:83833"/>
        <dbReference type="ChEBI" id="CHEBI:83834"/>
        <dbReference type="EC" id="5.2.1.8"/>
    </reaction>
</comment>
<dbReference type="InterPro" id="IPR041232">
    <property type="entry name" value="NPL"/>
</dbReference>
<dbReference type="OMA" id="CPPHMAY"/>
<dbReference type="Gene3D" id="2.60.120.340">
    <property type="entry name" value="Nucleoplasmin core domain"/>
    <property type="match status" value="1"/>
</dbReference>
<keyword evidence="11" id="KW-1185">Reference proteome</keyword>
<evidence type="ECO:0000256" key="3">
    <source>
        <dbReference type="ARBA" id="ARBA00007838"/>
    </source>
</evidence>
<feature type="compositionally biased region" description="Acidic residues" evidence="8">
    <location>
        <begin position="227"/>
        <end position="239"/>
    </location>
</feature>
<feature type="compositionally biased region" description="Acidic residues" evidence="8">
    <location>
        <begin position="246"/>
        <end position="268"/>
    </location>
</feature>
<dbReference type="GeneID" id="9100143"/>
<evidence type="ECO:0000259" key="9">
    <source>
        <dbReference type="PROSITE" id="PS50059"/>
    </source>
</evidence>
<evidence type="ECO:0000256" key="2">
    <source>
        <dbReference type="ARBA" id="ARBA00002221"/>
    </source>
</evidence>
<feature type="compositionally biased region" description="Basic residues" evidence="8">
    <location>
        <begin position="331"/>
        <end position="341"/>
    </location>
</feature>
<dbReference type="Proteomes" id="UP000002059">
    <property type="component" value="Partially assembled WGS sequence"/>
</dbReference>
<keyword evidence="5 7" id="KW-0697">Rotamase</keyword>
<gene>
    <name evidence="10" type="ORF">PAAG_01117</name>
</gene>
<protein>
    <recommendedName>
        <fullName evidence="7">peptidylprolyl isomerase</fullName>
        <ecNumber evidence="7">5.2.1.8</ecNumber>
    </recommendedName>
</protein>
<dbReference type="PROSITE" id="PS50059">
    <property type="entry name" value="FKBP_PPIASE"/>
    <property type="match status" value="1"/>
</dbReference>
<dbReference type="Pfam" id="PF00254">
    <property type="entry name" value="FKBP_C"/>
    <property type="match status" value="1"/>
</dbReference>
<keyword evidence="6 7" id="KW-0413">Isomerase</keyword>
<dbReference type="FunFam" id="3.10.50.40:FF:000006">
    <property type="entry name" value="Peptidyl-prolyl cis-trans isomerase"/>
    <property type="match status" value="1"/>
</dbReference>
<dbReference type="GO" id="GO:0003755">
    <property type="term" value="F:peptidyl-prolyl cis-trans isomerase activity"/>
    <property type="evidence" value="ECO:0007669"/>
    <property type="project" value="UniProtKB-KW"/>
</dbReference>
<evidence type="ECO:0000256" key="6">
    <source>
        <dbReference type="ARBA" id="ARBA00023235"/>
    </source>
</evidence>
<feature type="region of interest" description="Disordered" evidence="8">
    <location>
        <begin position="223"/>
        <end position="392"/>
    </location>
</feature>
<dbReference type="KEGG" id="pbl:PAAG_01117"/>
<feature type="domain" description="PPIase FKBP-type" evidence="9">
    <location>
        <begin position="416"/>
        <end position="502"/>
    </location>
</feature>
<feature type="region of interest" description="Disordered" evidence="8">
    <location>
        <begin position="42"/>
        <end position="173"/>
    </location>
</feature>
<dbReference type="Gene3D" id="3.10.50.40">
    <property type="match status" value="1"/>
</dbReference>
<dbReference type="eggNOG" id="KOG0552">
    <property type="taxonomic scope" value="Eukaryota"/>
</dbReference>
<dbReference type="RefSeq" id="XP_002797258.1">
    <property type="nucleotide sequence ID" value="XM_002797212.2"/>
</dbReference>
<organism evidence="10 11">
    <name type="scientific">Paracoccidioides lutzii (strain ATCC MYA-826 / Pb01)</name>
    <name type="common">Paracoccidioides brasiliensis</name>
    <dbReference type="NCBI Taxonomy" id="502779"/>
    <lineage>
        <taxon>Eukaryota</taxon>
        <taxon>Fungi</taxon>
        <taxon>Dikarya</taxon>
        <taxon>Ascomycota</taxon>
        <taxon>Pezizomycotina</taxon>
        <taxon>Eurotiomycetes</taxon>
        <taxon>Eurotiomycetidae</taxon>
        <taxon>Onygenales</taxon>
        <taxon>Ajellomycetaceae</taxon>
        <taxon>Paracoccidioides</taxon>
    </lineage>
</organism>
<dbReference type="OrthoDB" id="77911at2759"/>
<feature type="compositionally biased region" description="Acidic residues" evidence="8">
    <location>
        <begin position="69"/>
        <end position="96"/>
    </location>
</feature>
<evidence type="ECO:0000256" key="4">
    <source>
        <dbReference type="ARBA" id="ARBA00011865"/>
    </source>
</evidence>
<dbReference type="PIRSF" id="PIRSF001473">
    <property type="entry name" value="FK506-bp_FPR3"/>
    <property type="match status" value="1"/>
</dbReference>
<dbReference type="PANTHER" id="PTHR43811:SF19">
    <property type="entry name" value="39 KDA FK506-BINDING NUCLEAR PROTEIN"/>
    <property type="match status" value="1"/>
</dbReference>
<dbReference type="AlphaFoldDB" id="C1GRH2"/>
<evidence type="ECO:0000313" key="11">
    <source>
        <dbReference type="Proteomes" id="UP000002059"/>
    </source>
</evidence>
<dbReference type="PANTHER" id="PTHR43811">
    <property type="entry name" value="FKBP-TYPE PEPTIDYL-PROLYL CIS-TRANS ISOMERASE FKPA"/>
    <property type="match status" value="1"/>
</dbReference>
<dbReference type="EC" id="5.2.1.8" evidence="7"/>
<comment type="function">
    <text evidence="2">PPIase that acts as a histone chaperone. Histone proline isomerase that increases the rate of cis-trans isomerization at prolines on the histone H3 N-terminal tail. Proline isomerization influences H3 methylation thereby regulating gene expression.</text>
</comment>